<sequence length="158" mass="18535">MLEHYLFKQLAFVRDQVLQAVEEVSEEKADQIPDGFRNSIRWQMGHIYVVMERYAFQYMELPLHLPQGFKEQFEYKTSPLTRPAGIVVPTLSELKMLLGRQIERIQSELGDRLHDNVTPYTTSAGMRLESLEQFLSFNLYHEGMHLSVIKIYKVLLSK</sequence>
<accession>A0A6L8UX73</accession>
<dbReference type="SUPFAM" id="SSF109854">
    <property type="entry name" value="DinB/YfiT-like putative metalloenzymes"/>
    <property type="match status" value="1"/>
</dbReference>
<dbReference type="Pfam" id="PF12867">
    <property type="entry name" value="DinB_2"/>
    <property type="match status" value="1"/>
</dbReference>
<evidence type="ECO:0000313" key="3">
    <source>
        <dbReference type="Proteomes" id="UP000481087"/>
    </source>
</evidence>
<gene>
    <name evidence="2" type="ORF">GQF01_07560</name>
</gene>
<feature type="domain" description="DinB-like" evidence="1">
    <location>
        <begin position="9"/>
        <end position="149"/>
    </location>
</feature>
<dbReference type="EMBL" id="WTUZ01000010">
    <property type="protein sequence ID" value="MZQ81992.1"/>
    <property type="molecule type" value="Genomic_DNA"/>
</dbReference>
<dbReference type="Proteomes" id="UP000481087">
    <property type="component" value="Unassembled WGS sequence"/>
</dbReference>
<dbReference type="InterPro" id="IPR034660">
    <property type="entry name" value="DinB/YfiT-like"/>
</dbReference>
<proteinExistence type="predicted"/>
<dbReference type="InterPro" id="IPR024775">
    <property type="entry name" value="DinB-like"/>
</dbReference>
<evidence type="ECO:0000313" key="2">
    <source>
        <dbReference type="EMBL" id="MZQ81992.1"/>
    </source>
</evidence>
<dbReference type="AlphaFoldDB" id="A0A6L8UX73"/>
<name>A0A6L8UX73_9BACL</name>
<dbReference type="Gene3D" id="1.20.120.450">
    <property type="entry name" value="dinb family like domain"/>
    <property type="match status" value="1"/>
</dbReference>
<reference evidence="2 3" key="1">
    <citation type="submission" date="2019-12" db="EMBL/GenBank/DDBJ databases">
        <title>Paenibacillus sp. nov. sp. isolated from soil.</title>
        <authorList>
            <person name="Kim J."/>
            <person name="Jeong S.E."/>
            <person name="Jung H.S."/>
            <person name="Jeon C.O."/>
        </authorList>
    </citation>
    <scope>NUCLEOTIDE SEQUENCE [LARGE SCALE GENOMIC DNA]</scope>
    <source>
        <strain evidence="2 3">5J-6</strain>
    </source>
</reference>
<protein>
    <submittedName>
        <fullName evidence="2">DinB family protein</fullName>
    </submittedName>
</protein>
<organism evidence="2 3">
    <name type="scientific">Paenibacillus silvestris</name>
    <dbReference type="NCBI Taxonomy" id="2606219"/>
    <lineage>
        <taxon>Bacteria</taxon>
        <taxon>Bacillati</taxon>
        <taxon>Bacillota</taxon>
        <taxon>Bacilli</taxon>
        <taxon>Bacillales</taxon>
        <taxon>Paenibacillaceae</taxon>
        <taxon>Paenibacillus</taxon>
    </lineage>
</organism>
<evidence type="ECO:0000259" key="1">
    <source>
        <dbReference type="Pfam" id="PF12867"/>
    </source>
</evidence>
<keyword evidence="3" id="KW-1185">Reference proteome</keyword>
<comment type="caution">
    <text evidence="2">The sequence shown here is derived from an EMBL/GenBank/DDBJ whole genome shotgun (WGS) entry which is preliminary data.</text>
</comment>
<dbReference type="RefSeq" id="WP_161406174.1">
    <property type="nucleotide sequence ID" value="NZ_WTUZ01000010.1"/>
</dbReference>